<feature type="region of interest" description="Disordered" evidence="1">
    <location>
        <begin position="353"/>
        <end position="383"/>
    </location>
</feature>
<dbReference type="Gene3D" id="1.10.530.10">
    <property type="match status" value="1"/>
</dbReference>
<dbReference type="Pfam" id="PF08239">
    <property type="entry name" value="SH3_3"/>
    <property type="match status" value="1"/>
</dbReference>
<feature type="signal peptide" evidence="2">
    <location>
        <begin position="1"/>
        <end position="31"/>
    </location>
</feature>
<sequence length="545" mass="54817">MMRVPVLRVCAVLSVLGMVWSVAATPRSASAASATAATAFELRATPGADAGVVASVPAGSPLSLDGPPQGGFYPVTFGGTFGWAPAAALIVTKDDPAPPLPVFDPSVPATEADAPTAEPVAPAMVPALPTEAPEPTAPVPTEVPVAEAAGPVVSTVAVPPTTVPAAATATTVPPAAPTPVAGGPETATVEAPSSTPAPVAETAVAPSSATAAPVETAQATTVVEPVGTPGSLPATGSSPTAESTPITISAATAEASPTAAPSPTPEATATPRPVVRGPATATVNLPLVAQPVGGSETRFTVPAGSTVTRMGSYVNGFVSVDFMGIVGWVDFALLAEPLASEPEAVAEPTAMAALEPTSTPRARRESTAPSGVGGPGSGEAYASNRLSLRSGPSASYPELGTIPAGDPVALTGVMEGGFVRVEYGGEIGWVSMSALGMPPDPTPETSRRGAASPRVYSREEIVRVIYAAADRYDQPRADMLRVAECESSLDPYAVNASGSYGLFQFVASTWETTPYADEDIFDPEANANAAGWMWSVGRRNEWVCQ</sequence>
<reference evidence="4" key="1">
    <citation type="submission" date="2020-02" db="EMBL/GenBank/DDBJ databases">
        <authorList>
            <person name="Meier V. D."/>
        </authorList>
    </citation>
    <scope>NUCLEOTIDE SEQUENCE</scope>
    <source>
        <strain evidence="4">AVDCRST_MAG19</strain>
    </source>
</reference>
<feature type="chain" id="PRO_5026794228" description="SH3b domain-containing protein" evidence="2">
    <location>
        <begin position="32"/>
        <end position="545"/>
    </location>
</feature>
<dbReference type="PANTHER" id="PTHR34408">
    <property type="entry name" value="FAMILY PROTEIN, PUTATIVE-RELATED"/>
    <property type="match status" value="1"/>
</dbReference>
<dbReference type="InterPro" id="IPR003646">
    <property type="entry name" value="SH3-like_bac-type"/>
</dbReference>
<evidence type="ECO:0000259" key="3">
    <source>
        <dbReference type="PROSITE" id="PS51781"/>
    </source>
</evidence>
<accession>A0A6J4VU45</accession>
<dbReference type="PANTHER" id="PTHR34408:SF1">
    <property type="entry name" value="GLYCOSYL HYDROLASE FAMILY 19 DOMAIN-CONTAINING PROTEIN HI_1415"/>
    <property type="match status" value="1"/>
</dbReference>
<dbReference type="InterPro" id="IPR023346">
    <property type="entry name" value="Lysozyme-like_dom_sf"/>
</dbReference>
<dbReference type="SMART" id="SM00287">
    <property type="entry name" value="SH3b"/>
    <property type="match status" value="2"/>
</dbReference>
<name>A0A6J4VU45_9BACT</name>
<dbReference type="Gene3D" id="2.30.30.40">
    <property type="entry name" value="SH3 Domains"/>
    <property type="match status" value="1"/>
</dbReference>
<feature type="region of interest" description="Disordered" evidence="1">
    <location>
        <begin position="169"/>
        <end position="277"/>
    </location>
</feature>
<dbReference type="InterPro" id="IPR008258">
    <property type="entry name" value="Transglycosylase_SLT_dom_1"/>
</dbReference>
<dbReference type="InterPro" id="IPR052354">
    <property type="entry name" value="Cell_Wall_Dynamics_Protein"/>
</dbReference>
<dbReference type="AlphaFoldDB" id="A0A6J4VU45"/>
<dbReference type="Pfam" id="PF01464">
    <property type="entry name" value="SLT"/>
    <property type="match status" value="1"/>
</dbReference>
<dbReference type="SUPFAM" id="SSF53955">
    <property type="entry name" value="Lysozyme-like"/>
    <property type="match status" value="1"/>
</dbReference>
<keyword evidence="2" id="KW-0732">Signal</keyword>
<evidence type="ECO:0000313" key="4">
    <source>
        <dbReference type="EMBL" id="CAA9585445.1"/>
    </source>
</evidence>
<organism evidence="4">
    <name type="scientific">uncultured Thermomicrobiales bacterium</name>
    <dbReference type="NCBI Taxonomy" id="1645740"/>
    <lineage>
        <taxon>Bacteria</taxon>
        <taxon>Pseudomonadati</taxon>
        <taxon>Thermomicrobiota</taxon>
        <taxon>Thermomicrobia</taxon>
        <taxon>Thermomicrobiales</taxon>
        <taxon>environmental samples</taxon>
    </lineage>
</organism>
<dbReference type="EMBL" id="CADCWL010000250">
    <property type="protein sequence ID" value="CAA9585445.1"/>
    <property type="molecule type" value="Genomic_DNA"/>
</dbReference>
<dbReference type="PROSITE" id="PS51781">
    <property type="entry name" value="SH3B"/>
    <property type="match status" value="1"/>
</dbReference>
<proteinExistence type="predicted"/>
<protein>
    <recommendedName>
        <fullName evidence="3">SH3b domain-containing protein</fullName>
    </recommendedName>
</protein>
<feature type="domain" description="SH3b" evidence="3">
    <location>
        <begin position="377"/>
        <end position="439"/>
    </location>
</feature>
<gene>
    <name evidence="4" type="ORF">AVDCRST_MAG19-4585</name>
</gene>
<evidence type="ECO:0000256" key="1">
    <source>
        <dbReference type="SAM" id="MobiDB-lite"/>
    </source>
</evidence>
<feature type="compositionally biased region" description="Low complexity" evidence="1">
    <location>
        <begin position="240"/>
        <end position="271"/>
    </location>
</feature>
<evidence type="ECO:0000256" key="2">
    <source>
        <dbReference type="SAM" id="SignalP"/>
    </source>
</evidence>
<feature type="compositionally biased region" description="Low complexity" evidence="1">
    <location>
        <begin position="169"/>
        <end position="217"/>
    </location>
</feature>